<protein>
    <submittedName>
        <fullName evidence="6">Diguanylate cyclase/phosphodiesterase domain 2</fullName>
    </submittedName>
</protein>
<dbReference type="Pfam" id="PF00563">
    <property type="entry name" value="EAL"/>
    <property type="match status" value="1"/>
</dbReference>
<dbReference type="CDD" id="cd01948">
    <property type="entry name" value="EAL"/>
    <property type="match status" value="1"/>
</dbReference>
<dbReference type="SUPFAM" id="SSF55785">
    <property type="entry name" value="PYP-like sensor domain (PAS domain)"/>
    <property type="match status" value="2"/>
</dbReference>
<dbReference type="InterPro" id="IPR001610">
    <property type="entry name" value="PAC"/>
</dbReference>
<accession>K6ZVE3</accession>
<evidence type="ECO:0000313" key="7">
    <source>
        <dbReference type="Proteomes" id="UP000006251"/>
    </source>
</evidence>
<comment type="caution">
    <text evidence="6">The sequence shown here is derived from an EMBL/GenBank/DDBJ whole genome shotgun (WGS) entry which is preliminary data.</text>
</comment>
<dbReference type="FunFam" id="3.30.70.270:FF:000001">
    <property type="entry name" value="Diguanylate cyclase domain protein"/>
    <property type="match status" value="1"/>
</dbReference>
<evidence type="ECO:0000259" key="4">
    <source>
        <dbReference type="PROSITE" id="PS50883"/>
    </source>
</evidence>
<dbReference type="PROSITE" id="PS50887">
    <property type="entry name" value="GGDEF"/>
    <property type="match status" value="1"/>
</dbReference>
<dbReference type="InterPro" id="IPR000014">
    <property type="entry name" value="PAS"/>
</dbReference>
<dbReference type="SUPFAM" id="SSF55073">
    <property type="entry name" value="Nucleotide cyclase"/>
    <property type="match status" value="1"/>
</dbReference>
<dbReference type="InterPro" id="IPR000700">
    <property type="entry name" value="PAS-assoc_C"/>
</dbReference>
<dbReference type="Pfam" id="PF08448">
    <property type="entry name" value="PAS_4"/>
    <property type="match status" value="1"/>
</dbReference>
<feature type="domain" description="EAL" evidence="4">
    <location>
        <begin position="477"/>
        <end position="731"/>
    </location>
</feature>
<dbReference type="Gene3D" id="3.30.450.20">
    <property type="entry name" value="PAS domain"/>
    <property type="match status" value="2"/>
</dbReference>
<dbReference type="NCBIfam" id="TIGR00229">
    <property type="entry name" value="sensory_box"/>
    <property type="match status" value="1"/>
</dbReference>
<dbReference type="EMBL" id="BAEQ01000009">
    <property type="protein sequence ID" value="GAC27285.1"/>
    <property type="molecule type" value="Genomic_DNA"/>
</dbReference>
<dbReference type="PANTHER" id="PTHR44757:SF2">
    <property type="entry name" value="BIOFILM ARCHITECTURE MAINTENANCE PROTEIN MBAA"/>
    <property type="match status" value="1"/>
</dbReference>
<proteinExistence type="predicted"/>
<evidence type="ECO:0000259" key="3">
    <source>
        <dbReference type="PROSITE" id="PS50113"/>
    </source>
</evidence>
<dbReference type="RefSeq" id="WP_006008702.1">
    <property type="nucleotide sequence ID" value="NZ_AUAV01000016.1"/>
</dbReference>
<dbReference type="AlphaFoldDB" id="K6ZVE3"/>
<dbReference type="NCBIfam" id="TIGR00254">
    <property type="entry name" value="GGDEF"/>
    <property type="match status" value="1"/>
</dbReference>
<organism evidence="6 7">
    <name type="scientific">Brumicola pallidula DSM 14239 = ACAM 615</name>
    <dbReference type="NCBI Taxonomy" id="1121922"/>
    <lineage>
        <taxon>Bacteria</taxon>
        <taxon>Pseudomonadati</taxon>
        <taxon>Pseudomonadota</taxon>
        <taxon>Gammaproteobacteria</taxon>
        <taxon>Alteromonadales</taxon>
        <taxon>Alteromonadaceae</taxon>
        <taxon>Brumicola</taxon>
    </lineage>
</organism>
<sequence>MTQYSNRVLNAMRAPLITLDKDLRVVNGNHSFYTFFKVKPENTVGFLIYELNNKQWDIPALRELLESILPQKTSFNDYLVEYDFANIGRRIMLLNAREIEKEEGKQLIILLSMEDVTERADKLVIANEEKDKQADELVIVNQDKDKLADELVIANQEKDKLADELVNVGTERKRLLQKIKRAATIFNHSHQSIMITDGDATITEVNSSFNQITGYDSKDVIGKNSRMLKSGDESSAFLAEMWDTLLSKGHWHGEIWYRRKNGDIYPAQTTITAMKNADGVVDHYVSLSTDISSMKALQGQLKHLAHFDALTNLPNRVLLADRLSQGKEQCKLNNRTLAIAFMDLDGFKEVNENHGHQVGDELLIAVSQRMKAALREGDTLARYGGDEFIAVMVNLEKNEDSETVLKRLLKATADTVISGDTEMQVSASIGVAFYPQDGIEADPLIRHANQAMYNAKQAGKNRYCLFDTQQHNAVKVQLESIEDIVLALEKREFVLFYQPKVNMQTGEVIGVEALIRWQHPVRGLIPPLDFLPVIEGKAISLELGERVIENALTQISQWQSAGLNLPISVNISAYQLQQDNFATRLAALLSAHPEVNPYCLELEILETSALNDINKVFATMSACNMLGVRFALDDFGTGYSSLTYLRRLPAQLIKIDQSFVRDMLEDAEDCAIVEGIIGLAKSFRRDVIAEGVETMHHGRELLQMGCELAQGYGIARPMPAGDIHEWVSNWKADDYWQA</sequence>
<dbReference type="SUPFAM" id="SSF141868">
    <property type="entry name" value="EAL domain-like"/>
    <property type="match status" value="1"/>
</dbReference>
<evidence type="ECO:0000259" key="5">
    <source>
        <dbReference type="PROSITE" id="PS50887"/>
    </source>
</evidence>
<dbReference type="STRING" id="1121922.GCA_000428905_02977"/>
<dbReference type="SMART" id="SM00052">
    <property type="entry name" value="EAL"/>
    <property type="match status" value="1"/>
</dbReference>
<dbReference type="Proteomes" id="UP000006251">
    <property type="component" value="Unassembled WGS sequence"/>
</dbReference>
<evidence type="ECO:0000256" key="1">
    <source>
        <dbReference type="ARBA" id="ARBA00001946"/>
    </source>
</evidence>
<dbReference type="SMART" id="SM00086">
    <property type="entry name" value="PAC"/>
    <property type="match status" value="2"/>
</dbReference>
<dbReference type="PROSITE" id="PS50883">
    <property type="entry name" value="EAL"/>
    <property type="match status" value="1"/>
</dbReference>
<dbReference type="SMART" id="SM00267">
    <property type="entry name" value="GGDEF"/>
    <property type="match status" value="1"/>
</dbReference>
<feature type="domain" description="PAC" evidence="3">
    <location>
        <begin position="251"/>
        <end position="303"/>
    </location>
</feature>
<dbReference type="CDD" id="cd00130">
    <property type="entry name" value="PAS"/>
    <property type="match status" value="1"/>
</dbReference>
<feature type="domain" description="GGDEF" evidence="5">
    <location>
        <begin position="335"/>
        <end position="468"/>
    </location>
</feature>
<dbReference type="InterPro" id="IPR001633">
    <property type="entry name" value="EAL_dom"/>
</dbReference>
<comment type="cofactor">
    <cofactor evidence="1">
        <name>Mg(2+)</name>
        <dbReference type="ChEBI" id="CHEBI:18420"/>
    </cofactor>
</comment>
<dbReference type="Pfam" id="PF13426">
    <property type="entry name" value="PAS_9"/>
    <property type="match status" value="1"/>
</dbReference>
<dbReference type="InterPro" id="IPR013656">
    <property type="entry name" value="PAS_4"/>
</dbReference>
<reference evidence="7" key="1">
    <citation type="journal article" date="2014" name="Environ. Microbiol.">
        <title>Comparative genomics of the marine bacterial genus Glaciecola reveals the high degree of genomic diversity and genomic characteristic for cold adaptation.</title>
        <authorList>
            <person name="Qin Q.L."/>
            <person name="Xie B.B."/>
            <person name="Yu Y."/>
            <person name="Shu Y.L."/>
            <person name="Rong J.C."/>
            <person name="Zhang Y.J."/>
            <person name="Zhao D.L."/>
            <person name="Chen X.L."/>
            <person name="Zhang X.Y."/>
            <person name="Chen B."/>
            <person name="Zhou B.C."/>
            <person name="Zhang Y.Z."/>
        </authorList>
    </citation>
    <scope>NUCLEOTIDE SEQUENCE [LARGE SCALE GENOMIC DNA]</scope>
    <source>
        <strain evidence="7">ACAM 615</strain>
    </source>
</reference>
<dbReference type="PANTHER" id="PTHR44757">
    <property type="entry name" value="DIGUANYLATE CYCLASE DGCP"/>
    <property type="match status" value="1"/>
</dbReference>
<feature type="domain" description="PAS" evidence="2">
    <location>
        <begin position="178"/>
        <end position="249"/>
    </location>
</feature>
<dbReference type="InterPro" id="IPR000160">
    <property type="entry name" value="GGDEF_dom"/>
</dbReference>
<dbReference type="SMART" id="SM00091">
    <property type="entry name" value="PAS"/>
    <property type="match status" value="2"/>
</dbReference>
<evidence type="ECO:0000313" key="6">
    <source>
        <dbReference type="EMBL" id="GAC27285.1"/>
    </source>
</evidence>
<keyword evidence="7" id="KW-1185">Reference proteome</keyword>
<dbReference type="InterPro" id="IPR029787">
    <property type="entry name" value="Nucleotide_cyclase"/>
</dbReference>
<dbReference type="InterPro" id="IPR043128">
    <property type="entry name" value="Rev_trsase/Diguanyl_cyclase"/>
</dbReference>
<evidence type="ECO:0000259" key="2">
    <source>
        <dbReference type="PROSITE" id="PS50112"/>
    </source>
</evidence>
<dbReference type="CDD" id="cd01949">
    <property type="entry name" value="GGDEF"/>
    <property type="match status" value="1"/>
</dbReference>
<name>K6ZVE3_9ALTE</name>
<gene>
    <name evidence="6" type="ORF">GPAL_0405</name>
</gene>
<dbReference type="InterPro" id="IPR052155">
    <property type="entry name" value="Biofilm_reg_signaling"/>
</dbReference>
<dbReference type="GO" id="GO:0003824">
    <property type="term" value="F:catalytic activity"/>
    <property type="evidence" value="ECO:0007669"/>
    <property type="project" value="UniProtKB-ARBA"/>
</dbReference>
<dbReference type="InterPro" id="IPR035965">
    <property type="entry name" value="PAS-like_dom_sf"/>
</dbReference>
<dbReference type="Pfam" id="PF00990">
    <property type="entry name" value="GGDEF"/>
    <property type="match status" value="1"/>
</dbReference>
<dbReference type="InterPro" id="IPR035919">
    <property type="entry name" value="EAL_sf"/>
</dbReference>
<dbReference type="Gene3D" id="3.30.70.270">
    <property type="match status" value="1"/>
</dbReference>
<dbReference type="Gene3D" id="3.20.20.450">
    <property type="entry name" value="EAL domain"/>
    <property type="match status" value="1"/>
</dbReference>
<dbReference type="PROSITE" id="PS50112">
    <property type="entry name" value="PAS"/>
    <property type="match status" value="1"/>
</dbReference>
<dbReference type="PROSITE" id="PS50113">
    <property type="entry name" value="PAC"/>
    <property type="match status" value="1"/>
</dbReference>